<dbReference type="EMBL" id="AMGX01000004">
    <property type="protein sequence ID" value="EXJ73395.1"/>
    <property type="molecule type" value="Genomic_DNA"/>
</dbReference>
<reference evidence="3 4" key="1">
    <citation type="submission" date="2013-03" db="EMBL/GenBank/DDBJ databases">
        <title>The Genome Sequence of Cladophialophora psammophila CBS 110553.</title>
        <authorList>
            <consortium name="The Broad Institute Genomics Platform"/>
            <person name="Cuomo C."/>
            <person name="de Hoog S."/>
            <person name="Gorbushina A."/>
            <person name="Walker B."/>
            <person name="Young S.K."/>
            <person name="Zeng Q."/>
            <person name="Gargeya S."/>
            <person name="Fitzgerald M."/>
            <person name="Haas B."/>
            <person name="Abouelleil A."/>
            <person name="Allen A.W."/>
            <person name="Alvarado L."/>
            <person name="Arachchi H.M."/>
            <person name="Berlin A.M."/>
            <person name="Chapman S.B."/>
            <person name="Gainer-Dewar J."/>
            <person name="Goldberg J."/>
            <person name="Griggs A."/>
            <person name="Gujja S."/>
            <person name="Hansen M."/>
            <person name="Howarth C."/>
            <person name="Imamovic A."/>
            <person name="Ireland A."/>
            <person name="Larimer J."/>
            <person name="McCowan C."/>
            <person name="Murphy C."/>
            <person name="Pearson M."/>
            <person name="Poon T.W."/>
            <person name="Priest M."/>
            <person name="Roberts A."/>
            <person name="Saif S."/>
            <person name="Shea T."/>
            <person name="Sisk P."/>
            <person name="Sykes S."/>
            <person name="Wortman J."/>
            <person name="Nusbaum C."/>
            <person name="Birren B."/>
        </authorList>
    </citation>
    <scope>NUCLEOTIDE SEQUENCE [LARGE SCALE GENOMIC DNA]</scope>
    <source>
        <strain evidence="3 4">CBS 110553</strain>
    </source>
</reference>
<evidence type="ECO:0000313" key="3">
    <source>
        <dbReference type="EMBL" id="EXJ73395.1"/>
    </source>
</evidence>
<proteinExistence type="predicted"/>
<evidence type="ECO:0000313" key="4">
    <source>
        <dbReference type="Proteomes" id="UP000019471"/>
    </source>
</evidence>
<feature type="region of interest" description="Disordered" evidence="1">
    <location>
        <begin position="94"/>
        <end position="128"/>
    </location>
</feature>
<feature type="compositionally biased region" description="Low complexity" evidence="1">
    <location>
        <begin position="104"/>
        <end position="115"/>
    </location>
</feature>
<dbReference type="HOGENOM" id="CLU_1959348_0_0_1"/>
<feature type="signal peptide" evidence="2">
    <location>
        <begin position="1"/>
        <end position="24"/>
    </location>
</feature>
<organism evidence="3 4">
    <name type="scientific">Cladophialophora psammophila CBS 110553</name>
    <dbReference type="NCBI Taxonomy" id="1182543"/>
    <lineage>
        <taxon>Eukaryota</taxon>
        <taxon>Fungi</taxon>
        <taxon>Dikarya</taxon>
        <taxon>Ascomycota</taxon>
        <taxon>Pezizomycotina</taxon>
        <taxon>Eurotiomycetes</taxon>
        <taxon>Chaetothyriomycetidae</taxon>
        <taxon>Chaetothyriales</taxon>
        <taxon>Herpotrichiellaceae</taxon>
        <taxon>Cladophialophora</taxon>
    </lineage>
</organism>
<feature type="compositionally biased region" description="Polar residues" evidence="1">
    <location>
        <begin position="94"/>
        <end position="103"/>
    </location>
</feature>
<keyword evidence="2" id="KW-0732">Signal</keyword>
<accession>W9X7W3</accession>
<keyword evidence="4" id="KW-1185">Reference proteome</keyword>
<dbReference type="AlphaFoldDB" id="W9X7W3"/>
<protein>
    <submittedName>
        <fullName evidence="3">Uncharacterized protein</fullName>
    </submittedName>
</protein>
<dbReference type="Proteomes" id="UP000019471">
    <property type="component" value="Unassembled WGS sequence"/>
</dbReference>
<evidence type="ECO:0000256" key="1">
    <source>
        <dbReference type="SAM" id="MobiDB-lite"/>
    </source>
</evidence>
<name>W9X7W3_9EURO</name>
<dbReference type="GeneID" id="19187885"/>
<evidence type="ECO:0000256" key="2">
    <source>
        <dbReference type="SAM" id="SignalP"/>
    </source>
</evidence>
<sequence length="128" mass="14118">MFKPKARVTMAMLLVSSLSQCAKSRGALEPCSKGQVRFCQEYSVEDLTAHHPRPRSMETIDDEIGRTEQLDLPLRHSTQSHEIEIAAALLEQASDMTSQSDTGQAIEAPIQEAIATNNPHSKSEGKRN</sequence>
<comment type="caution">
    <text evidence="3">The sequence shown here is derived from an EMBL/GenBank/DDBJ whole genome shotgun (WGS) entry which is preliminary data.</text>
</comment>
<gene>
    <name evidence="3" type="ORF">A1O5_03155</name>
</gene>
<dbReference type="RefSeq" id="XP_007741958.1">
    <property type="nucleotide sequence ID" value="XM_007743768.1"/>
</dbReference>
<feature type="chain" id="PRO_5004934635" evidence="2">
    <location>
        <begin position="25"/>
        <end position="128"/>
    </location>
</feature>